<dbReference type="Proteomes" id="UP001183615">
    <property type="component" value="Unassembled WGS sequence"/>
</dbReference>
<name>A0ABU2S5R4_9ACTN</name>
<evidence type="ECO:0000313" key="1">
    <source>
        <dbReference type="EMBL" id="MDT0444308.1"/>
    </source>
</evidence>
<comment type="caution">
    <text evidence="1">The sequence shown here is derived from an EMBL/GenBank/DDBJ whole genome shotgun (WGS) entry which is preliminary data.</text>
</comment>
<protein>
    <recommendedName>
        <fullName evidence="3">Translation initiation factor IF-2</fullName>
    </recommendedName>
</protein>
<proteinExistence type="predicted"/>
<evidence type="ECO:0008006" key="3">
    <source>
        <dbReference type="Google" id="ProtNLM"/>
    </source>
</evidence>
<dbReference type="RefSeq" id="WP_311618584.1">
    <property type="nucleotide sequence ID" value="NZ_JAVREV010000009.1"/>
</dbReference>
<keyword evidence="2" id="KW-1185">Reference proteome</keyword>
<dbReference type="InterPro" id="IPR043148">
    <property type="entry name" value="TagF_C"/>
</dbReference>
<reference evidence="2" key="1">
    <citation type="submission" date="2023-07" db="EMBL/GenBank/DDBJ databases">
        <title>30 novel species of actinomycetes from the DSMZ collection.</title>
        <authorList>
            <person name="Nouioui I."/>
        </authorList>
    </citation>
    <scope>NUCLEOTIDE SEQUENCE [LARGE SCALE GENOMIC DNA]</scope>
    <source>
        <strain evidence="2">DSM 41886</strain>
    </source>
</reference>
<accession>A0ABU2S5R4</accession>
<dbReference type="Gene3D" id="3.40.50.12580">
    <property type="match status" value="1"/>
</dbReference>
<dbReference type="SUPFAM" id="SSF53756">
    <property type="entry name" value="UDP-Glycosyltransferase/glycogen phosphorylase"/>
    <property type="match status" value="1"/>
</dbReference>
<organism evidence="1 2">
    <name type="scientific">Streptomyces johnsoniae</name>
    <dbReference type="NCBI Taxonomy" id="3075532"/>
    <lineage>
        <taxon>Bacteria</taxon>
        <taxon>Bacillati</taxon>
        <taxon>Actinomycetota</taxon>
        <taxon>Actinomycetes</taxon>
        <taxon>Kitasatosporales</taxon>
        <taxon>Streptomycetaceae</taxon>
        <taxon>Streptomyces</taxon>
    </lineage>
</organism>
<gene>
    <name evidence="1" type="ORF">RM779_17145</name>
</gene>
<dbReference type="EMBL" id="JAVREV010000009">
    <property type="protein sequence ID" value="MDT0444308.1"/>
    <property type="molecule type" value="Genomic_DNA"/>
</dbReference>
<evidence type="ECO:0000313" key="2">
    <source>
        <dbReference type="Proteomes" id="UP001183615"/>
    </source>
</evidence>
<sequence>MTGEEKAGRALTTERLRVPVGADAERWVTRRAARRALFVVHNVTSATRLLDVLPLLDSDPRLQLLATCTGSSPFLAGVPEALETMGLPVLPWEQAVRLPVHLAVTASYGGGLHALPGRLVTLSHGVGYNKKLRSASGADGPAAFGFGPEWQLHGGRPIAAATVLSHPEQLERLAAACPEAAPTAVLAGDPCYDRILAELPLRERFRRAFGVADGQRLVVVNSTWGQRSLFGDGGEADPLLSLLPRLTAELPADEYRTAAVLHPNVWHGHGPGQVRAWLAEARRGGLTLIPPLGPWRQALIAADCVIGDHGSVTFYAAAIGRPVLMAAFPDEDLDPGSPVASLGRAAPRLAPHRGLRAQLDELMGRHVPGRYAALGALSSSAPGGSAALLRTLFYDLLGLPEPHGRPAALARLPLPAPAAEERTAPLRVLTRVCAGAAPEVAVARYAGATAEPAADGFEDAHTVVHEDGLDVTRLEVADVIVRYGAVDDPRTGPPRAWAAEVLERHRHCRLAAYVTGPDSCTVLVRGGRALRLTAEPEPSGRVDLCDPAAYASALHAWLTAGSSLPGGLVVRTGGTRHRVRVEPDG</sequence>